<protein>
    <submittedName>
        <fullName evidence="3">Uncharacterized protein</fullName>
    </submittedName>
</protein>
<dbReference type="Proteomes" id="UP001431783">
    <property type="component" value="Unassembled WGS sequence"/>
</dbReference>
<keyword evidence="1" id="KW-0175">Coiled coil</keyword>
<evidence type="ECO:0000256" key="1">
    <source>
        <dbReference type="SAM" id="Coils"/>
    </source>
</evidence>
<feature type="compositionally biased region" description="Basic residues" evidence="2">
    <location>
        <begin position="115"/>
        <end position="124"/>
    </location>
</feature>
<keyword evidence="4" id="KW-1185">Reference proteome</keyword>
<comment type="caution">
    <text evidence="3">The sequence shown here is derived from an EMBL/GenBank/DDBJ whole genome shotgun (WGS) entry which is preliminary data.</text>
</comment>
<feature type="coiled-coil region" evidence="1">
    <location>
        <begin position="35"/>
        <end position="87"/>
    </location>
</feature>
<dbReference type="EMBL" id="JARQZJ010000122">
    <property type="protein sequence ID" value="KAK9889486.1"/>
    <property type="molecule type" value="Genomic_DNA"/>
</dbReference>
<name>A0AAW1VB61_9CUCU</name>
<sequence length="174" mass="20027">MKIEMQNQTAVLKDSITKSIMDSMDEKLTPIVKENKELKIRVDTLEKEIESLKRAGRSNNIVVFGIEEKEKSTIELLRELKENIKEDLNTDIVNNEVNKIHGIGKKDHESNKPRTQLRKGRRKPKPIEGNNNKVTDIQPHPPSRLVLVGNRDHNPPTGKERKNNEYGKHQKSII</sequence>
<accession>A0AAW1VB61</accession>
<gene>
    <name evidence="3" type="ORF">WA026_004766</name>
</gene>
<evidence type="ECO:0000313" key="4">
    <source>
        <dbReference type="Proteomes" id="UP001431783"/>
    </source>
</evidence>
<evidence type="ECO:0000256" key="2">
    <source>
        <dbReference type="SAM" id="MobiDB-lite"/>
    </source>
</evidence>
<organism evidence="3 4">
    <name type="scientific">Henosepilachna vigintioctopunctata</name>
    <dbReference type="NCBI Taxonomy" id="420089"/>
    <lineage>
        <taxon>Eukaryota</taxon>
        <taxon>Metazoa</taxon>
        <taxon>Ecdysozoa</taxon>
        <taxon>Arthropoda</taxon>
        <taxon>Hexapoda</taxon>
        <taxon>Insecta</taxon>
        <taxon>Pterygota</taxon>
        <taxon>Neoptera</taxon>
        <taxon>Endopterygota</taxon>
        <taxon>Coleoptera</taxon>
        <taxon>Polyphaga</taxon>
        <taxon>Cucujiformia</taxon>
        <taxon>Coccinelloidea</taxon>
        <taxon>Coccinellidae</taxon>
        <taxon>Epilachninae</taxon>
        <taxon>Epilachnini</taxon>
        <taxon>Henosepilachna</taxon>
    </lineage>
</organism>
<evidence type="ECO:0000313" key="3">
    <source>
        <dbReference type="EMBL" id="KAK9889486.1"/>
    </source>
</evidence>
<dbReference type="AlphaFoldDB" id="A0AAW1VB61"/>
<feature type="compositionally biased region" description="Basic and acidic residues" evidence="2">
    <location>
        <begin position="150"/>
        <end position="168"/>
    </location>
</feature>
<reference evidence="3 4" key="1">
    <citation type="submission" date="2023-03" db="EMBL/GenBank/DDBJ databases">
        <title>Genome insight into feeding habits of ladybird beetles.</title>
        <authorList>
            <person name="Li H.-S."/>
            <person name="Huang Y.-H."/>
            <person name="Pang H."/>
        </authorList>
    </citation>
    <scope>NUCLEOTIDE SEQUENCE [LARGE SCALE GENOMIC DNA]</scope>
    <source>
        <strain evidence="3">SYSU_2023b</strain>
        <tissue evidence="3">Whole body</tissue>
    </source>
</reference>
<proteinExistence type="predicted"/>
<feature type="region of interest" description="Disordered" evidence="2">
    <location>
        <begin position="99"/>
        <end position="174"/>
    </location>
</feature>